<accession>A0ABR3FCF9</accession>
<protein>
    <recommendedName>
        <fullName evidence="4">F-box domain-containing protein</fullName>
    </recommendedName>
</protein>
<dbReference type="SUPFAM" id="SSF52047">
    <property type="entry name" value="RNI-like"/>
    <property type="match status" value="1"/>
</dbReference>
<evidence type="ECO:0000313" key="3">
    <source>
        <dbReference type="Proteomes" id="UP001465976"/>
    </source>
</evidence>
<sequence length="507" mass="56868">EIAVLQLRLNELQREKDIAEANISHCRAALSAQRRLPAEIWEMIFIAFSSAYGGYSLDLEQAVHDENKKLLSMLPTVLSQVCVRWRNIVINVPKLWSSIRVDLGIWNAEISLPISTYLANSKDCLLSICIKLHHSIPSEQGHIALNMLSHHLRRCEKLTTDISYSCLPELPQLTLQALEHLSVARAVAVRQNDTHFWLLHGLRAASQYPAIPPGVPHSTIPYSQLRSLEIRYLESGNRLSGLSPFIHFLSSCKQLEVLAIGGVCEDMDIDIHELHTFSVELPLLRELALSDDSDADATPIVYALLGCLVMPSLIDFKLDVVHWPDFDALNILCQVQRSPRLERVELSIGWLPVDIPAAHTRLISFLRMLSCLRELRFTVENKDGHWYSHSSYAETVFSMLLSELHAPQTNSEQPVFLGKLEIAHLKFSDVKLDSTAADKVLAVAASRAGVSPLKEFTFYGMRRTEGSDAFELGIEMVRRIEELAKRGVRVHIGDVGEKPGPFDGLIS</sequence>
<dbReference type="InterPro" id="IPR032675">
    <property type="entry name" value="LRR_dom_sf"/>
</dbReference>
<proteinExistence type="predicted"/>
<feature type="coiled-coil region" evidence="1">
    <location>
        <begin position="2"/>
        <end position="29"/>
    </location>
</feature>
<keyword evidence="1" id="KW-0175">Coiled coil</keyword>
<evidence type="ECO:0000313" key="2">
    <source>
        <dbReference type="EMBL" id="KAL0573004.1"/>
    </source>
</evidence>
<evidence type="ECO:0000256" key="1">
    <source>
        <dbReference type="SAM" id="Coils"/>
    </source>
</evidence>
<keyword evidence="3" id="KW-1185">Reference proteome</keyword>
<name>A0ABR3FCF9_9AGAR</name>
<organism evidence="2 3">
    <name type="scientific">Marasmius crinis-equi</name>
    <dbReference type="NCBI Taxonomy" id="585013"/>
    <lineage>
        <taxon>Eukaryota</taxon>
        <taxon>Fungi</taxon>
        <taxon>Dikarya</taxon>
        <taxon>Basidiomycota</taxon>
        <taxon>Agaricomycotina</taxon>
        <taxon>Agaricomycetes</taxon>
        <taxon>Agaricomycetidae</taxon>
        <taxon>Agaricales</taxon>
        <taxon>Marasmiineae</taxon>
        <taxon>Marasmiaceae</taxon>
        <taxon>Marasmius</taxon>
    </lineage>
</organism>
<feature type="non-terminal residue" evidence="2">
    <location>
        <position position="1"/>
    </location>
</feature>
<dbReference type="Gene3D" id="3.80.10.10">
    <property type="entry name" value="Ribonuclease Inhibitor"/>
    <property type="match status" value="1"/>
</dbReference>
<reference evidence="2 3" key="1">
    <citation type="submission" date="2024-02" db="EMBL/GenBank/DDBJ databases">
        <title>A draft genome for the cacao thread blight pathogen Marasmius crinis-equi.</title>
        <authorList>
            <person name="Cohen S.P."/>
            <person name="Baruah I.K."/>
            <person name="Amoako-Attah I."/>
            <person name="Bukari Y."/>
            <person name="Meinhardt L.W."/>
            <person name="Bailey B.A."/>
        </authorList>
    </citation>
    <scope>NUCLEOTIDE SEQUENCE [LARGE SCALE GENOMIC DNA]</scope>
    <source>
        <strain evidence="2 3">GH-76</strain>
    </source>
</reference>
<dbReference type="Proteomes" id="UP001465976">
    <property type="component" value="Unassembled WGS sequence"/>
</dbReference>
<gene>
    <name evidence="2" type="ORF">V5O48_008971</name>
</gene>
<evidence type="ECO:0008006" key="4">
    <source>
        <dbReference type="Google" id="ProtNLM"/>
    </source>
</evidence>
<dbReference type="EMBL" id="JBAHYK010000557">
    <property type="protein sequence ID" value="KAL0573004.1"/>
    <property type="molecule type" value="Genomic_DNA"/>
</dbReference>
<comment type="caution">
    <text evidence="2">The sequence shown here is derived from an EMBL/GenBank/DDBJ whole genome shotgun (WGS) entry which is preliminary data.</text>
</comment>